<proteinExistence type="inferred from homology"/>
<evidence type="ECO:0000256" key="4">
    <source>
        <dbReference type="ARBA" id="ARBA00022989"/>
    </source>
</evidence>
<comment type="caution">
    <text evidence="7">The sequence shown here is derived from an EMBL/GenBank/DDBJ whole genome shotgun (WGS) entry which is preliminary data.</text>
</comment>
<evidence type="ECO:0000256" key="3">
    <source>
        <dbReference type="ARBA" id="ARBA00022692"/>
    </source>
</evidence>
<keyword evidence="3 6" id="KW-0812">Transmembrane</keyword>
<dbReference type="PROSITE" id="PS50895">
    <property type="entry name" value="SURF1"/>
    <property type="match status" value="1"/>
</dbReference>
<evidence type="ECO:0000256" key="1">
    <source>
        <dbReference type="ARBA" id="ARBA00004370"/>
    </source>
</evidence>
<comment type="subcellular location">
    <subcellularLocation>
        <location evidence="6">Cell membrane</location>
        <topology evidence="6">Multi-pass membrane protein</topology>
    </subcellularLocation>
    <subcellularLocation>
        <location evidence="1">Membrane</location>
    </subcellularLocation>
</comment>
<feature type="transmembrane region" description="Helical" evidence="6">
    <location>
        <begin position="206"/>
        <end position="224"/>
    </location>
</feature>
<keyword evidence="4 6" id="KW-1133">Transmembrane helix</keyword>
<evidence type="ECO:0000256" key="6">
    <source>
        <dbReference type="RuleBase" id="RU363076"/>
    </source>
</evidence>
<dbReference type="Proteomes" id="UP001595444">
    <property type="component" value="Unassembled WGS sequence"/>
</dbReference>
<keyword evidence="8" id="KW-1185">Reference proteome</keyword>
<dbReference type="PANTHER" id="PTHR23427:SF2">
    <property type="entry name" value="SURFEIT LOCUS PROTEIN 1"/>
    <property type="match status" value="1"/>
</dbReference>
<dbReference type="InterPro" id="IPR045214">
    <property type="entry name" value="Surf1/Surf4"/>
</dbReference>
<comment type="caution">
    <text evidence="6">Lacks conserved residue(s) required for the propagation of feature annotation.</text>
</comment>
<dbReference type="RefSeq" id="WP_194215585.1">
    <property type="nucleotide sequence ID" value="NZ_CP061205.1"/>
</dbReference>
<keyword evidence="6" id="KW-1003">Cell membrane</keyword>
<dbReference type="EMBL" id="JBHRSL010000027">
    <property type="protein sequence ID" value="MFC3053464.1"/>
    <property type="molecule type" value="Genomic_DNA"/>
</dbReference>
<organism evidence="7 8">
    <name type="scientific">Kordiimonas pumila</name>
    <dbReference type="NCBI Taxonomy" id="2161677"/>
    <lineage>
        <taxon>Bacteria</taxon>
        <taxon>Pseudomonadati</taxon>
        <taxon>Pseudomonadota</taxon>
        <taxon>Alphaproteobacteria</taxon>
        <taxon>Kordiimonadales</taxon>
        <taxon>Kordiimonadaceae</taxon>
        <taxon>Kordiimonas</taxon>
    </lineage>
</organism>
<sequence length="231" mass="25628">MFRPGIPLTICTVIALVLLALLGTWQAGKVGPKTALLAKIQTNMTTSPEQLPVNIREPKKLAYRHMLFTGERIAEPIRVFGTNQRGESGYNLYAPVRRDTGKIVIVNFGWIPLSMKATPSLPMDRLLYAGVVLENGASGSMTPANNPAENIWYTSEVNEIAAYFGFAEGDYYEIRFFRDHVDSDGGYPLGGQVRVDIPNNHFQYALTWYGLALALIGVYVVFGLKRAKEKP</sequence>
<dbReference type="CDD" id="cd06662">
    <property type="entry name" value="SURF1"/>
    <property type="match status" value="1"/>
</dbReference>
<accession>A0ABV7D8C3</accession>
<dbReference type="InterPro" id="IPR002994">
    <property type="entry name" value="Surf1/Shy1"/>
</dbReference>
<evidence type="ECO:0000313" key="8">
    <source>
        <dbReference type="Proteomes" id="UP001595444"/>
    </source>
</evidence>
<gene>
    <name evidence="7" type="ORF">ACFOKA_16315</name>
</gene>
<evidence type="ECO:0000256" key="5">
    <source>
        <dbReference type="ARBA" id="ARBA00023136"/>
    </source>
</evidence>
<protein>
    <recommendedName>
        <fullName evidence="6">SURF1-like protein</fullName>
    </recommendedName>
</protein>
<evidence type="ECO:0000313" key="7">
    <source>
        <dbReference type="EMBL" id="MFC3053464.1"/>
    </source>
</evidence>
<comment type="similarity">
    <text evidence="2 6">Belongs to the SURF1 family.</text>
</comment>
<name>A0ABV7D8C3_9PROT</name>
<evidence type="ECO:0000256" key="2">
    <source>
        <dbReference type="ARBA" id="ARBA00007165"/>
    </source>
</evidence>
<reference evidence="8" key="1">
    <citation type="journal article" date="2019" name="Int. J. Syst. Evol. Microbiol.">
        <title>The Global Catalogue of Microorganisms (GCM) 10K type strain sequencing project: providing services to taxonomists for standard genome sequencing and annotation.</title>
        <authorList>
            <consortium name="The Broad Institute Genomics Platform"/>
            <consortium name="The Broad Institute Genome Sequencing Center for Infectious Disease"/>
            <person name="Wu L."/>
            <person name="Ma J."/>
        </authorList>
    </citation>
    <scope>NUCLEOTIDE SEQUENCE [LARGE SCALE GENOMIC DNA]</scope>
    <source>
        <strain evidence="8">KCTC 62164</strain>
    </source>
</reference>
<dbReference type="Pfam" id="PF02104">
    <property type="entry name" value="SURF1"/>
    <property type="match status" value="1"/>
</dbReference>
<keyword evidence="5 6" id="KW-0472">Membrane</keyword>
<dbReference type="PANTHER" id="PTHR23427">
    <property type="entry name" value="SURFEIT LOCUS PROTEIN"/>
    <property type="match status" value="1"/>
</dbReference>